<dbReference type="GO" id="GO:0009738">
    <property type="term" value="P:abscisic acid-activated signaling pathway"/>
    <property type="evidence" value="ECO:0007669"/>
    <property type="project" value="InterPro"/>
</dbReference>
<feature type="domain" description="Bet v I/Major latex protein" evidence="8">
    <location>
        <begin position="180"/>
        <end position="299"/>
    </location>
</feature>
<feature type="domain" description="Enolase C-terminal TIM barrel" evidence="7">
    <location>
        <begin position="16"/>
        <end position="73"/>
    </location>
</feature>
<evidence type="ECO:0000256" key="4">
    <source>
        <dbReference type="ARBA" id="ARBA00012058"/>
    </source>
</evidence>
<keyword evidence="6" id="KW-0456">Lyase</keyword>
<dbReference type="GO" id="GO:0004864">
    <property type="term" value="F:protein phosphatase inhibitor activity"/>
    <property type="evidence" value="ECO:0007669"/>
    <property type="project" value="InterPro"/>
</dbReference>
<dbReference type="EMBL" id="OX465086">
    <property type="protein sequence ID" value="CAI9260028.1"/>
    <property type="molecule type" value="Genomic_DNA"/>
</dbReference>
<dbReference type="Pfam" id="PF00113">
    <property type="entry name" value="Enolase_C"/>
    <property type="match status" value="1"/>
</dbReference>
<comment type="pathway">
    <text evidence="1">Carbohydrate degradation; glycolysis; pyruvate from D-glyceraldehyde 3-phosphate: step 4/5.</text>
</comment>
<comment type="similarity">
    <text evidence="2">Belongs to the enolase family.</text>
</comment>
<dbReference type="GO" id="GO:0005634">
    <property type="term" value="C:nucleus"/>
    <property type="evidence" value="ECO:0007669"/>
    <property type="project" value="TreeGrafter"/>
</dbReference>
<dbReference type="GO" id="GO:0006096">
    <property type="term" value="P:glycolytic process"/>
    <property type="evidence" value="ECO:0007669"/>
    <property type="project" value="UniProtKB-KW"/>
</dbReference>
<evidence type="ECO:0000259" key="7">
    <source>
        <dbReference type="Pfam" id="PF00113"/>
    </source>
</evidence>
<dbReference type="SUPFAM" id="SSF51604">
    <property type="entry name" value="Enolase C-terminal domain-like"/>
    <property type="match status" value="1"/>
</dbReference>
<dbReference type="AlphaFoldDB" id="A0AA35Y6U7"/>
<proteinExistence type="inferred from homology"/>
<dbReference type="GO" id="GO:0010427">
    <property type="term" value="F:abscisic acid binding"/>
    <property type="evidence" value="ECO:0007669"/>
    <property type="project" value="InterPro"/>
</dbReference>
<dbReference type="InterPro" id="IPR036849">
    <property type="entry name" value="Enolase-like_C_sf"/>
</dbReference>
<dbReference type="Pfam" id="PF00407">
    <property type="entry name" value="Bet_v_1"/>
    <property type="match status" value="1"/>
</dbReference>
<evidence type="ECO:0000259" key="8">
    <source>
        <dbReference type="Pfam" id="PF00407"/>
    </source>
</evidence>
<dbReference type="GO" id="GO:0006952">
    <property type="term" value="P:defense response"/>
    <property type="evidence" value="ECO:0007669"/>
    <property type="project" value="InterPro"/>
</dbReference>
<dbReference type="FunFam" id="3.30.530.20:FF:000007">
    <property type="entry name" value="Major pollen allergen Bet v 1-A"/>
    <property type="match status" value="1"/>
</dbReference>
<dbReference type="GO" id="GO:0038023">
    <property type="term" value="F:signaling receptor activity"/>
    <property type="evidence" value="ECO:0007669"/>
    <property type="project" value="InterPro"/>
</dbReference>
<organism evidence="9 10">
    <name type="scientific">Lactuca saligna</name>
    <name type="common">Willowleaf lettuce</name>
    <dbReference type="NCBI Taxonomy" id="75948"/>
    <lineage>
        <taxon>Eukaryota</taxon>
        <taxon>Viridiplantae</taxon>
        <taxon>Streptophyta</taxon>
        <taxon>Embryophyta</taxon>
        <taxon>Tracheophyta</taxon>
        <taxon>Spermatophyta</taxon>
        <taxon>Magnoliopsida</taxon>
        <taxon>eudicotyledons</taxon>
        <taxon>Gunneridae</taxon>
        <taxon>Pentapetalae</taxon>
        <taxon>asterids</taxon>
        <taxon>campanulids</taxon>
        <taxon>Asterales</taxon>
        <taxon>Asteraceae</taxon>
        <taxon>Cichorioideae</taxon>
        <taxon>Cichorieae</taxon>
        <taxon>Lactucinae</taxon>
        <taxon>Lactuca</taxon>
    </lineage>
</organism>
<dbReference type="InterPro" id="IPR050279">
    <property type="entry name" value="Plant_def-hormone_signal"/>
</dbReference>
<dbReference type="EC" id="4.2.1.11" evidence="4"/>
<dbReference type="InterPro" id="IPR024949">
    <property type="entry name" value="Bet_v_I_allergen"/>
</dbReference>
<dbReference type="InterPro" id="IPR020810">
    <property type="entry name" value="Enolase_C"/>
</dbReference>
<evidence type="ECO:0000256" key="3">
    <source>
        <dbReference type="ARBA" id="ARBA00009744"/>
    </source>
</evidence>
<dbReference type="PANTHER" id="PTHR31213">
    <property type="entry name" value="OS08G0374000 PROTEIN-RELATED"/>
    <property type="match status" value="1"/>
</dbReference>
<evidence type="ECO:0000313" key="9">
    <source>
        <dbReference type="EMBL" id="CAI9260028.1"/>
    </source>
</evidence>
<evidence type="ECO:0000313" key="10">
    <source>
        <dbReference type="Proteomes" id="UP001177003"/>
    </source>
</evidence>
<keyword evidence="5" id="KW-0324">Glycolysis</keyword>
<dbReference type="PANTHER" id="PTHR31213:SF209">
    <property type="entry name" value="START-LIKE DOMAIN, BET V I TYPE ALLERGEN-RELATED"/>
    <property type="match status" value="1"/>
</dbReference>
<sequence>MIPLFINSNGQILKFQHIQVFGDELLMSNPKNIERAIEEHACDAVLFKVNQVGSTTEAIKVVKMENDDNWGTIELLTTTPPALLFFFKHQLPSSSSINCLLPVFSSRYVFHSESIVSIGSCGFLIPCFQLVVVSFDFSILIEYEILWLIRSATHVIFQLTWVSRLRCLLSPTWQRNQVITSEFEIASSLPASKIFNAYRDFNNIAPKVDPETYKILVDIEGDGGAGTIRDISFGDGVPFTNGKLKLDVVDSNNFSIIYTIFEGDILMGQLDSMTHHVKFIPSPDGGCVYKPTVVYNCKEMIVANYKSPFNLHSSE</sequence>
<dbReference type="PRINTS" id="PR00634">
    <property type="entry name" value="BETALLERGEN"/>
</dbReference>
<dbReference type="Gene3D" id="3.20.20.120">
    <property type="entry name" value="Enolase-like C-terminal domain"/>
    <property type="match status" value="1"/>
</dbReference>
<gene>
    <name evidence="9" type="ORF">LSALG_LOCUS878</name>
</gene>
<dbReference type="CDD" id="cd07816">
    <property type="entry name" value="Bet_v1-like"/>
    <property type="match status" value="1"/>
</dbReference>
<evidence type="ECO:0000256" key="2">
    <source>
        <dbReference type="ARBA" id="ARBA00009604"/>
    </source>
</evidence>
<evidence type="ECO:0000256" key="6">
    <source>
        <dbReference type="ARBA" id="ARBA00023239"/>
    </source>
</evidence>
<evidence type="ECO:0000256" key="1">
    <source>
        <dbReference type="ARBA" id="ARBA00005031"/>
    </source>
</evidence>
<dbReference type="Proteomes" id="UP001177003">
    <property type="component" value="Chromosome 0"/>
</dbReference>
<evidence type="ECO:0000256" key="5">
    <source>
        <dbReference type="ARBA" id="ARBA00023152"/>
    </source>
</evidence>
<name>A0AA35Y6U7_LACSI</name>
<reference evidence="9" key="1">
    <citation type="submission" date="2023-04" db="EMBL/GenBank/DDBJ databases">
        <authorList>
            <person name="Vijverberg K."/>
            <person name="Xiong W."/>
            <person name="Schranz E."/>
        </authorList>
    </citation>
    <scope>NUCLEOTIDE SEQUENCE</scope>
</reference>
<protein>
    <recommendedName>
        <fullName evidence="4">phosphopyruvate hydratase</fullName>
        <ecNumber evidence="4">4.2.1.11</ecNumber>
    </recommendedName>
</protein>
<dbReference type="InterPro" id="IPR023393">
    <property type="entry name" value="START-like_dom_sf"/>
</dbReference>
<dbReference type="InterPro" id="IPR000916">
    <property type="entry name" value="Bet_v_I/MLP"/>
</dbReference>
<dbReference type="SUPFAM" id="SSF55961">
    <property type="entry name" value="Bet v1-like"/>
    <property type="match status" value="1"/>
</dbReference>
<accession>A0AA35Y6U7</accession>
<dbReference type="GO" id="GO:0004634">
    <property type="term" value="F:phosphopyruvate hydratase activity"/>
    <property type="evidence" value="ECO:0007669"/>
    <property type="project" value="UniProtKB-EC"/>
</dbReference>
<comment type="similarity">
    <text evidence="3">Belongs to the BetVI family.</text>
</comment>
<dbReference type="Gene3D" id="3.30.530.20">
    <property type="match status" value="1"/>
</dbReference>
<keyword evidence="10" id="KW-1185">Reference proteome</keyword>
<dbReference type="GO" id="GO:0005737">
    <property type="term" value="C:cytoplasm"/>
    <property type="evidence" value="ECO:0007669"/>
    <property type="project" value="TreeGrafter"/>
</dbReference>